<dbReference type="Proteomes" id="UP001211907">
    <property type="component" value="Unassembled WGS sequence"/>
</dbReference>
<dbReference type="AlphaFoldDB" id="A0AAD5XC77"/>
<reference evidence="2" key="1">
    <citation type="submission" date="2020-05" db="EMBL/GenBank/DDBJ databases">
        <title>Phylogenomic resolution of chytrid fungi.</title>
        <authorList>
            <person name="Stajich J.E."/>
            <person name="Amses K."/>
            <person name="Simmons R."/>
            <person name="Seto K."/>
            <person name="Myers J."/>
            <person name="Bonds A."/>
            <person name="Quandt C.A."/>
            <person name="Barry K."/>
            <person name="Liu P."/>
            <person name="Grigoriev I."/>
            <person name="Longcore J.E."/>
            <person name="James T.Y."/>
        </authorList>
    </citation>
    <scope>NUCLEOTIDE SEQUENCE</scope>
    <source>
        <strain evidence="2">JEL0513</strain>
    </source>
</reference>
<evidence type="ECO:0000313" key="3">
    <source>
        <dbReference type="Proteomes" id="UP001211907"/>
    </source>
</evidence>
<evidence type="ECO:0000256" key="1">
    <source>
        <dbReference type="SAM" id="Phobius"/>
    </source>
</evidence>
<keyword evidence="1" id="KW-1133">Transmembrane helix</keyword>
<keyword evidence="1" id="KW-0812">Transmembrane</keyword>
<keyword evidence="3" id="KW-1185">Reference proteome</keyword>
<feature type="transmembrane region" description="Helical" evidence="1">
    <location>
        <begin position="39"/>
        <end position="62"/>
    </location>
</feature>
<protein>
    <submittedName>
        <fullName evidence="2">Uncharacterized protein</fullName>
    </submittedName>
</protein>
<evidence type="ECO:0000313" key="2">
    <source>
        <dbReference type="EMBL" id="KAJ3117092.1"/>
    </source>
</evidence>
<organism evidence="2 3">
    <name type="scientific">Physocladia obscura</name>
    <dbReference type="NCBI Taxonomy" id="109957"/>
    <lineage>
        <taxon>Eukaryota</taxon>
        <taxon>Fungi</taxon>
        <taxon>Fungi incertae sedis</taxon>
        <taxon>Chytridiomycota</taxon>
        <taxon>Chytridiomycota incertae sedis</taxon>
        <taxon>Chytridiomycetes</taxon>
        <taxon>Chytridiales</taxon>
        <taxon>Chytriomycetaceae</taxon>
        <taxon>Physocladia</taxon>
    </lineage>
</organism>
<comment type="caution">
    <text evidence="2">The sequence shown here is derived from an EMBL/GenBank/DDBJ whole genome shotgun (WGS) entry which is preliminary data.</text>
</comment>
<keyword evidence="1" id="KW-0472">Membrane</keyword>
<feature type="transmembrane region" description="Helical" evidence="1">
    <location>
        <begin position="134"/>
        <end position="155"/>
    </location>
</feature>
<feature type="transmembrane region" description="Helical" evidence="1">
    <location>
        <begin position="93"/>
        <end position="114"/>
    </location>
</feature>
<name>A0AAD5XC77_9FUNG</name>
<dbReference type="EMBL" id="JADGJH010001186">
    <property type="protein sequence ID" value="KAJ3117092.1"/>
    <property type="molecule type" value="Genomic_DNA"/>
</dbReference>
<gene>
    <name evidence="2" type="ORF">HK100_000899</name>
</gene>
<sequence>MAVQFESWSLSGHYAPIVPDQWQITRSGNIQTVTRWGTIGGFMAGVTIIGVVLQIVVPYYFLNNVERLASVNYAWQPRQVALMRAQPELTLRYFQWVSVPVRFISVVAGSGLVATMTLRLVSGYTGNVGLCDDYNWVVGVVFGCLGIPLFVWMWALRWRFVKFANAFEEAPAGV</sequence>
<accession>A0AAD5XC77</accession>
<proteinExistence type="predicted"/>